<evidence type="ECO:0000313" key="2">
    <source>
        <dbReference type="EMBL" id="KEZ88740.1"/>
    </source>
</evidence>
<feature type="transmembrane region" description="Helical" evidence="1">
    <location>
        <begin position="12"/>
        <end position="38"/>
    </location>
</feature>
<feature type="transmembrane region" description="Helical" evidence="1">
    <location>
        <begin position="44"/>
        <end position="63"/>
    </location>
</feature>
<evidence type="ECO:0000313" key="3">
    <source>
        <dbReference type="Proteomes" id="UP000028542"/>
    </source>
</evidence>
<keyword evidence="1" id="KW-1133">Transmembrane helix</keyword>
<accession>A0A084JIF6</accession>
<dbReference type="RefSeq" id="WP_035129109.1">
    <property type="nucleotide sequence ID" value="NZ_JPMD01000001.1"/>
</dbReference>
<gene>
    <name evidence="2" type="ORF">IO99_00780</name>
</gene>
<dbReference type="EMBL" id="JPMD01000001">
    <property type="protein sequence ID" value="KEZ88740.1"/>
    <property type="molecule type" value="Genomic_DNA"/>
</dbReference>
<keyword evidence="1" id="KW-0472">Membrane</keyword>
<feature type="transmembrane region" description="Helical" evidence="1">
    <location>
        <begin position="105"/>
        <end position="126"/>
    </location>
</feature>
<evidence type="ECO:0000256" key="1">
    <source>
        <dbReference type="SAM" id="Phobius"/>
    </source>
</evidence>
<feature type="transmembrane region" description="Helical" evidence="1">
    <location>
        <begin position="75"/>
        <end position="99"/>
    </location>
</feature>
<dbReference type="Proteomes" id="UP000028542">
    <property type="component" value="Unassembled WGS sequence"/>
</dbReference>
<keyword evidence="1" id="KW-0812">Transmembrane</keyword>
<comment type="caution">
    <text evidence="2">The sequence shown here is derived from an EMBL/GenBank/DDBJ whole genome shotgun (WGS) entry which is preliminary data.</text>
</comment>
<protein>
    <submittedName>
        <fullName evidence="2">Uncharacterized protein</fullName>
    </submittedName>
</protein>
<dbReference type="AlphaFoldDB" id="A0A084JIF6"/>
<sequence length="246" mass="27762">MKNDKLSSADLMKILGCFIFDIGITLAYFQIFGLFLIIAPIKSMLILFVLLMGLLILNGAIIYPSMIFRTIGIPYTAGTVTLCILYAIISNAISIFLIPGTIIGYVVWELIIFVIFIIIFSVIGAFSKTTSEEAYKAEKEQTEKTLIMLQLLEVENALNSKENQEEIMKCRSLFNALKERIKASTPFGRISGNNAVFQVENQIKENLVSIKLGFQEDLTDKTLAELERLLEDTRRLVMNRETLNIK</sequence>
<name>A0A084JIF6_9CLOT</name>
<keyword evidence="3" id="KW-1185">Reference proteome</keyword>
<organism evidence="2 3">
    <name type="scientific">Clostridium sulfidigenes</name>
    <dbReference type="NCBI Taxonomy" id="318464"/>
    <lineage>
        <taxon>Bacteria</taxon>
        <taxon>Bacillati</taxon>
        <taxon>Bacillota</taxon>
        <taxon>Clostridia</taxon>
        <taxon>Eubacteriales</taxon>
        <taxon>Clostridiaceae</taxon>
        <taxon>Clostridium</taxon>
    </lineage>
</organism>
<proteinExistence type="predicted"/>
<reference evidence="2 3" key="1">
    <citation type="submission" date="2014-07" db="EMBL/GenBank/DDBJ databases">
        <title>Draft genome of Clostridium sulfidigenes 113A isolated from sediments associated with methane hydrate from Krishna Godavari basin.</title>
        <authorList>
            <person name="Honkalas V.S."/>
            <person name="Dabir A.P."/>
            <person name="Arora P."/>
            <person name="Dhakephalkar P.K."/>
        </authorList>
    </citation>
    <scope>NUCLEOTIDE SEQUENCE [LARGE SCALE GENOMIC DNA]</scope>
    <source>
        <strain evidence="2 3">113A</strain>
    </source>
</reference>